<dbReference type="AlphaFoldDB" id="A0A543B131"/>
<keyword evidence="2" id="KW-1185">Reference proteome</keyword>
<dbReference type="InParanoid" id="A0A543B131"/>
<dbReference type="Proteomes" id="UP000317043">
    <property type="component" value="Unassembled WGS sequence"/>
</dbReference>
<reference evidence="1 2" key="1">
    <citation type="submission" date="2019-06" db="EMBL/GenBank/DDBJ databases">
        <title>Sequencing the genomes of 1000 actinobacteria strains.</title>
        <authorList>
            <person name="Klenk H.-P."/>
        </authorList>
    </citation>
    <scope>NUCLEOTIDE SEQUENCE [LARGE SCALE GENOMIC DNA]</scope>
    <source>
        <strain evidence="1 2">DSM 45928</strain>
    </source>
</reference>
<organism evidence="1 2">
    <name type="scientific">Stackebrandtia endophytica</name>
    <dbReference type="NCBI Taxonomy" id="1496996"/>
    <lineage>
        <taxon>Bacteria</taxon>
        <taxon>Bacillati</taxon>
        <taxon>Actinomycetota</taxon>
        <taxon>Actinomycetes</taxon>
        <taxon>Glycomycetales</taxon>
        <taxon>Glycomycetaceae</taxon>
        <taxon>Stackebrandtia</taxon>
    </lineage>
</organism>
<dbReference type="RefSeq" id="WP_142043004.1">
    <property type="nucleotide sequence ID" value="NZ_JBHTGS010000003.1"/>
</dbReference>
<proteinExistence type="predicted"/>
<gene>
    <name evidence="1" type="ORF">FB566_4078</name>
</gene>
<protein>
    <submittedName>
        <fullName evidence="1">Uncharacterized protein</fullName>
    </submittedName>
</protein>
<evidence type="ECO:0000313" key="2">
    <source>
        <dbReference type="Proteomes" id="UP000317043"/>
    </source>
</evidence>
<comment type="caution">
    <text evidence="1">The sequence shown here is derived from an EMBL/GenBank/DDBJ whole genome shotgun (WGS) entry which is preliminary data.</text>
</comment>
<dbReference type="OrthoDB" id="10015678at2"/>
<evidence type="ECO:0000313" key="1">
    <source>
        <dbReference type="EMBL" id="TQL78490.1"/>
    </source>
</evidence>
<name>A0A543B131_9ACTN</name>
<accession>A0A543B131</accession>
<sequence>MTSINELTSAIRIKAVSPDNSIEARLTGEDGVTLRCRPGSLRHHTASSFAEQVRLALTRLTSGSIKAADMVRTRIVGEPSDEPVDEFNRHIAEERIRHARRLIAAIEAESHSPHGHVHIRVSGGHGYNVEISQRAISILDEMSIMDEVNAALQGALIEYNTQATVAQNTVLNHRYESI</sequence>
<dbReference type="EMBL" id="VFOW01000001">
    <property type="protein sequence ID" value="TQL78490.1"/>
    <property type="molecule type" value="Genomic_DNA"/>
</dbReference>